<gene>
    <name evidence="1" type="ORF">AVL57_06560</name>
</gene>
<dbReference type="RefSeq" id="WP_057791884.1">
    <property type="nucleotide sequence ID" value="NZ_CP013926.1"/>
</dbReference>
<organism evidence="1 2">
    <name type="scientific">Alteromonas stellipolaris</name>
    <dbReference type="NCBI Taxonomy" id="233316"/>
    <lineage>
        <taxon>Bacteria</taxon>
        <taxon>Pseudomonadati</taxon>
        <taxon>Pseudomonadota</taxon>
        <taxon>Gammaproteobacteria</taxon>
        <taxon>Alteromonadales</taxon>
        <taxon>Alteromonadaceae</taxon>
        <taxon>Alteromonas/Salinimonas group</taxon>
        <taxon>Alteromonas</taxon>
    </lineage>
</organism>
<evidence type="ECO:0000313" key="1">
    <source>
        <dbReference type="EMBL" id="AMJ73668.1"/>
    </source>
</evidence>
<dbReference type="Proteomes" id="UP000056750">
    <property type="component" value="Chromosome"/>
</dbReference>
<accession>A0ABN4LIB5</accession>
<proteinExistence type="predicted"/>
<protein>
    <submittedName>
        <fullName evidence="1">Uncharacterized protein</fullName>
    </submittedName>
</protein>
<name>A0ABN4LIB5_9ALTE</name>
<evidence type="ECO:0000313" key="2">
    <source>
        <dbReference type="Proteomes" id="UP000056750"/>
    </source>
</evidence>
<dbReference type="EMBL" id="CP013926">
    <property type="protein sequence ID" value="AMJ73668.1"/>
    <property type="molecule type" value="Genomic_DNA"/>
</dbReference>
<reference evidence="1 2" key="1">
    <citation type="submission" date="2015-12" db="EMBL/GenBank/DDBJ databases">
        <title>Intraspecies pangenome expansion in the marine bacterium Alteromonas.</title>
        <authorList>
            <person name="Lopez-Perez M."/>
            <person name="Rodriguez-Valera F."/>
        </authorList>
    </citation>
    <scope>NUCLEOTIDE SEQUENCE [LARGE SCALE GENOMIC DNA]</scope>
    <source>
        <strain evidence="1 2">LMG 21861</strain>
    </source>
</reference>
<sequence>MQKTIPYKPDHFYFLGSTVNQVIGFRAARGTGPCEVKETANEGYYLEYAPSSNLELHFTFKHHSLDNGGKCLVYEIPETFNLLSVSNKAKQMGLDL</sequence>
<keyword evidence="2" id="KW-1185">Reference proteome</keyword>